<gene>
    <name evidence="3" type="ORF">E6O75_ATG01657</name>
</gene>
<protein>
    <submittedName>
        <fullName evidence="3">C2H2 finger domain transcription factor</fullName>
    </submittedName>
</protein>
<dbReference type="InterPro" id="IPR045518">
    <property type="entry name" value="2EXR"/>
</dbReference>
<evidence type="ECO:0000259" key="2">
    <source>
        <dbReference type="Pfam" id="PF20150"/>
    </source>
</evidence>
<dbReference type="Pfam" id="PF20150">
    <property type="entry name" value="2EXR"/>
    <property type="match status" value="1"/>
</dbReference>
<evidence type="ECO:0000256" key="1">
    <source>
        <dbReference type="SAM" id="MobiDB-lite"/>
    </source>
</evidence>
<dbReference type="EMBL" id="SNSC02000025">
    <property type="protein sequence ID" value="TID13679.1"/>
    <property type="molecule type" value="Genomic_DNA"/>
</dbReference>
<keyword evidence="4" id="KW-1185">Reference proteome</keyword>
<feature type="domain" description="2EXR" evidence="2">
    <location>
        <begin position="21"/>
        <end position="81"/>
    </location>
</feature>
<comment type="caution">
    <text evidence="3">The sequence shown here is derived from an EMBL/GenBank/DDBJ whole genome shotgun (WGS) entry which is preliminary data.</text>
</comment>
<evidence type="ECO:0000313" key="4">
    <source>
        <dbReference type="Proteomes" id="UP000298493"/>
    </source>
</evidence>
<sequence>MQDSTSKRIRSKTNPQEPSYPSFLDLPLELRREIYHYCLPPNPHAVCVGLFVPRYSLRSCQSTGLLSVSKQVNDEALDILYGQALCKFDLHLKKGPHFGEYFSEENKRRVRRIRILLDVDVDGDDDLEGVNLVAGLDSAILARLTKLEIVAAMPGLSRRYPSEERVRAAREKWVKGFEELIDYIAKATSPTLIIDVDDNDQEQTTVIVNRHLGKRCRKVRTDSGDLYFRR</sequence>
<dbReference type="AlphaFoldDB" id="A0A4Z1NGK2"/>
<name>A0A4Z1NGK2_9PEZI</name>
<dbReference type="PANTHER" id="PTHR38790:SF9">
    <property type="entry name" value="F-BOX DOMAIN-CONTAINING PROTEIN"/>
    <property type="match status" value="1"/>
</dbReference>
<dbReference type="PANTHER" id="PTHR38790">
    <property type="entry name" value="2EXR DOMAIN-CONTAINING PROTEIN-RELATED"/>
    <property type="match status" value="1"/>
</dbReference>
<dbReference type="Proteomes" id="UP000298493">
    <property type="component" value="Unassembled WGS sequence"/>
</dbReference>
<evidence type="ECO:0000313" key="3">
    <source>
        <dbReference type="EMBL" id="TID13679.1"/>
    </source>
</evidence>
<feature type="region of interest" description="Disordered" evidence="1">
    <location>
        <begin position="1"/>
        <end position="20"/>
    </location>
</feature>
<organism evidence="3 4">
    <name type="scientific">Venturia nashicola</name>
    <dbReference type="NCBI Taxonomy" id="86259"/>
    <lineage>
        <taxon>Eukaryota</taxon>
        <taxon>Fungi</taxon>
        <taxon>Dikarya</taxon>
        <taxon>Ascomycota</taxon>
        <taxon>Pezizomycotina</taxon>
        <taxon>Dothideomycetes</taxon>
        <taxon>Pleosporomycetidae</taxon>
        <taxon>Venturiales</taxon>
        <taxon>Venturiaceae</taxon>
        <taxon>Venturia</taxon>
    </lineage>
</organism>
<accession>A0A4Z1NGK2</accession>
<dbReference type="OrthoDB" id="62952at2759"/>
<reference evidence="3 4" key="1">
    <citation type="submission" date="2019-04" db="EMBL/GenBank/DDBJ databases">
        <title>High contiguity whole genome sequence and gene annotation resource for two Venturia nashicola isolates.</title>
        <authorList>
            <person name="Prokchorchik M."/>
            <person name="Won K."/>
            <person name="Lee Y."/>
            <person name="Choi E.D."/>
            <person name="Segonzac C."/>
            <person name="Sohn K.H."/>
        </authorList>
    </citation>
    <scope>NUCLEOTIDE SEQUENCE [LARGE SCALE GENOMIC DNA]</scope>
    <source>
        <strain evidence="3 4">PRI2</strain>
    </source>
</reference>
<proteinExistence type="predicted"/>